<name>A0A4Y9T1Y9_9BURK</name>
<dbReference type="Proteomes" id="UP000297258">
    <property type="component" value="Unassembled WGS sequence"/>
</dbReference>
<evidence type="ECO:0000256" key="1">
    <source>
        <dbReference type="SAM" id="Phobius"/>
    </source>
</evidence>
<reference evidence="2 3" key="1">
    <citation type="submission" date="2019-03" db="EMBL/GenBank/DDBJ databases">
        <title>Draft genome of Massilia hortus sp. nov., a novel bacterial species of the Oxalobacteraceae family.</title>
        <authorList>
            <person name="Peta V."/>
            <person name="Raths R."/>
            <person name="Bucking H."/>
        </authorList>
    </citation>
    <scope>NUCLEOTIDE SEQUENCE [LARGE SCALE GENOMIC DNA]</scope>
    <source>
        <strain evidence="2 3">ONC3</strain>
    </source>
</reference>
<evidence type="ECO:0008006" key="4">
    <source>
        <dbReference type="Google" id="ProtNLM"/>
    </source>
</evidence>
<dbReference type="OrthoDB" id="8704084at2"/>
<feature type="transmembrane region" description="Helical" evidence="1">
    <location>
        <begin position="82"/>
        <end position="106"/>
    </location>
</feature>
<organism evidence="2 3">
    <name type="scientific">Massilia horti</name>
    <dbReference type="NCBI Taxonomy" id="2562153"/>
    <lineage>
        <taxon>Bacteria</taxon>
        <taxon>Pseudomonadati</taxon>
        <taxon>Pseudomonadota</taxon>
        <taxon>Betaproteobacteria</taxon>
        <taxon>Burkholderiales</taxon>
        <taxon>Oxalobacteraceae</taxon>
        <taxon>Telluria group</taxon>
        <taxon>Massilia</taxon>
    </lineage>
</organism>
<protein>
    <recommendedName>
        <fullName evidence="4">TM2 domain-containing protein</fullName>
    </recommendedName>
</protein>
<gene>
    <name evidence="2" type="ORF">E4O92_08805</name>
</gene>
<feature type="transmembrane region" description="Helical" evidence="1">
    <location>
        <begin position="30"/>
        <end position="48"/>
    </location>
</feature>
<evidence type="ECO:0000313" key="3">
    <source>
        <dbReference type="Proteomes" id="UP000297258"/>
    </source>
</evidence>
<evidence type="ECO:0000313" key="2">
    <source>
        <dbReference type="EMBL" id="TFW33010.1"/>
    </source>
</evidence>
<dbReference type="EMBL" id="SPUM01000047">
    <property type="protein sequence ID" value="TFW33010.1"/>
    <property type="molecule type" value="Genomic_DNA"/>
</dbReference>
<accession>A0A4Y9T1Y9</accession>
<keyword evidence="1" id="KW-0812">Transmembrane</keyword>
<keyword evidence="3" id="KW-1185">Reference proteome</keyword>
<keyword evidence="1" id="KW-1133">Transmembrane helix</keyword>
<sequence>MQRTVSAALLSALVFPGAGHLYLRRPLRGCVFLVPALVALAWFTVDVVRQAAVLSDQVLAGTLAPDPAAIAARLQTQGGSTLAGTLCAVVLLACWAGAIADSIVIARQAAKRPE</sequence>
<dbReference type="RefSeq" id="WP_135189391.1">
    <property type="nucleotide sequence ID" value="NZ_SPUM01000047.1"/>
</dbReference>
<proteinExistence type="predicted"/>
<feature type="transmembrane region" description="Helical" evidence="1">
    <location>
        <begin position="6"/>
        <end position="23"/>
    </location>
</feature>
<dbReference type="AlphaFoldDB" id="A0A4Y9T1Y9"/>
<keyword evidence="1" id="KW-0472">Membrane</keyword>
<comment type="caution">
    <text evidence="2">The sequence shown here is derived from an EMBL/GenBank/DDBJ whole genome shotgun (WGS) entry which is preliminary data.</text>
</comment>